<protein>
    <submittedName>
        <fullName evidence="1">Uncharacterized protein</fullName>
    </submittedName>
</protein>
<keyword evidence="2" id="KW-1185">Reference proteome</keyword>
<accession>A0A286DZE0</accession>
<dbReference type="OrthoDB" id="4299856at2"/>
<proteinExistence type="predicted"/>
<reference evidence="1 2" key="1">
    <citation type="submission" date="2017-09" db="EMBL/GenBank/DDBJ databases">
        <authorList>
            <person name="Ehlers B."/>
            <person name="Leendertz F.H."/>
        </authorList>
    </citation>
    <scope>NUCLEOTIDE SEQUENCE [LARGE SCALE GENOMIC DNA]</scope>
    <source>
        <strain evidence="1 2">CGMCC 4.7095</strain>
    </source>
</reference>
<gene>
    <name evidence="1" type="ORF">SAMN06297387_1145</name>
</gene>
<dbReference type="RefSeq" id="WP_097232482.1">
    <property type="nucleotide sequence ID" value="NZ_OCNE01000014.1"/>
</dbReference>
<evidence type="ECO:0000313" key="2">
    <source>
        <dbReference type="Proteomes" id="UP000219072"/>
    </source>
</evidence>
<dbReference type="EMBL" id="OCNE01000014">
    <property type="protein sequence ID" value="SOD64026.1"/>
    <property type="molecule type" value="Genomic_DNA"/>
</dbReference>
<organism evidence="1 2">
    <name type="scientific">Streptomyces zhaozhouensis</name>
    <dbReference type="NCBI Taxonomy" id="1300267"/>
    <lineage>
        <taxon>Bacteria</taxon>
        <taxon>Bacillati</taxon>
        <taxon>Actinomycetota</taxon>
        <taxon>Actinomycetes</taxon>
        <taxon>Kitasatosporales</taxon>
        <taxon>Streptomycetaceae</taxon>
        <taxon>Streptomyces</taxon>
    </lineage>
</organism>
<dbReference type="Proteomes" id="UP000219072">
    <property type="component" value="Unassembled WGS sequence"/>
</dbReference>
<sequence>MSIPIDRAPEWEFLLPAPGRGDNAWVLGPCWLFCGHQVTAVTWIGAVTTLGALAPLYACSTCLSQLNAMVWDFADISSAAPVDGEGRRTALYRETAADHPASTFAGPGPLIRTPLGKRFAQLLGWPR</sequence>
<dbReference type="AlphaFoldDB" id="A0A286DZE0"/>
<evidence type="ECO:0000313" key="1">
    <source>
        <dbReference type="EMBL" id="SOD64026.1"/>
    </source>
</evidence>
<name>A0A286DZE0_9ACTN</name>